<dbReference type="PANTHER" id="PTHR36701:SF1">
    <property type="entry name" value="EPOXYQUEUOSINE REDUCTASE QUEH"/>
    <property type="match status" value="1"/>
</dbReference>
<evidence type="ECO:0000313" key="10">
    <source>
        <dbReference type="EMBL" id="KKK60887.1"/>
    </source>
</evidence>
<evidence type="ECO:0000256" key="3">
    <source>
        <dbReference type="ARBA" id="ARBA00022723"/>
    </source>
</evidence>
<evidence type="ECO:0000256" key="2">
    <source>
        <dbReference type="ARBA" id="ARBA00022694"/>
    </source>
</evidence>
<evidence type="ECO:0000256" key="1">
    <source>
        <dbReference type="ARBA" id="ARBA00022485"/>
    </source>
</evidence>
<keyword evidence="4" id="KW-0671">Queuosine biosynthesis</keyword>
<evidence type="ECO:0000256" key="7">
    <source>
        <dbReference type="ARBA" id="ARBA00023014"/>
    </source>
</evidence>
<keyword evidence="8" id="KW-1015">Disulfide bond</keyword>
<organism evidence="10">
    <name type="scientific">marine sediment metagenome</name>
    <dbReference type="NCBI Taxonomy" id="412755"/>
    <lineage>
        <taxon>unclassified sequences</taxon>
        <taxon>metagenomes</taxon>
        <taxon>ecological metagenomes</taxon>
    </lineage>
</organism>
<dbReference type="Pfam" id="PF02677">
    <property type="entry name" value="QueH"/>
    <property type="match status" value="1"/>
</dbReference>
<evidence type="ECO:0000256" key="9">
    <source>
        <dbReference type="ARBA" id="ARBA00023284"/>
    </source>
</evidence>
<dbReference type="GO" id="GO:0046872">
    <property type="term" value="F:metal ion binding"/>
    <property type="evidence" value="ECO:0007669"/>
    <property type="project" value="UniProtKB-KW"/>
</dbReference>
<evidence type="ECO:0000256" key="5">
    <source>
        <dbReference type="ARBA" id="ARBA00023002"/>
    </source>
</evidence>
<dbReference type="EMBL" id="LAZR01062749">
    <property type="protein sequence ID" value="KKK60887.1"/>
    <property type="molecule type" value="Genomic_DNA"/>
</dbReference>
<dbReference type="AlphaFoldDB" id="A0A0F8WVQ3"/>
<name>A0A0F8WVQ3_9ZZZZ</name>
<proteinExistence type="predicted"/>
<evidence type="ECO:0000256" key="6">
    <source>
        <dbReference type="ARBA" id="ARBA00023004"/>
    </source>
</evidence>
<protein>
    <submittedName>
        <fullName evidence="10">Uncharacterized protein</fullName>
    </submittedName>
</protein>
<keyword evidence="1" id="KW-0004">4Fe-4S</keyword>
<keyword evidence="7" id="KW-0411">Iron-sulfur</keyword>
<keyword evidence="5" id="KW-0560">Oxidoreductase</keyword>
<gene>
    <name evidence="10" type="ORF">LCGC14_3019870</name>
</gene>
<dbReference type="GO" id="GO:0008616">
    <property type="term" value="P:tRNA queuosine(34) biosynthetic process"/>
    <property type="evidence" value="ECO:0007669"/>
    <property type="project" value="UniProtKB-KW"/>
</dbReference>
<keyword evidence="9" id="KW-0676">Redox-active center</keyword>
<dbReference type="GO" id="GO:0051539">
    <property type="term" value="F:4 iron, 4 sulfur cluster binding"/>
    <property type="evidence" value="ECO:0007669"/>
    <property type="project" value="UniProtKB-KW"/>
</dbReference>
<dbReference type="InterPro" id="IPR003828">
    <property type="entry name" value="QueH"/>
</dbReference>
<evidence type="ECO:0000256" key="8">
    <source>
        <dbReference type="ARBA" id="ARBA00023157"/>
    </source>
</evidence>
<evidence type="ECO:0000256" key="4">
    <source>
        <dbReference type="ARBA" id="ARBA00022785"/>
    </source>
</evidence>
<accession>A0A0F8WVQ3</accession>
<dbReference type="PANTHER" id="PTHR36701">
    <property type="entry name" value="EPOXYQUEUOSINE REDUCTASE QUEH"/>
    <property type="match status" value="1"/>
</dbReference>
<keyword evidence="2" id="KW-0819">tRNA processing</keyword>
<reference evidence="10" key="1">
    <citation type="journal article" date="2015" name="Nature">
        <title>Complex archaea that bridge the gap between prokaryotes and eukaryotes.</title>
        <authorList>
            <person name="Spang A."/>
            <person name="Saw J.H."/>
            <person name="Jorgensen S.L."/>
            <person name="Zaremba-Niedzwiedzka K."/>
            <person name="Martijn J."/>
            <person name="Lind A.E."/>
            <person name="van Eijk R."/>
            <person name="Schleper C."/>
            <person name="Guy L."/>
            <person name="Ettema T.J."/>
        </authorList>
    </citation>
    <scope>NUCLEOTIDE SEQUENCE</scope>
</reference>
<keyword evidence="6" id="KW-0408">Iron</keyword>
<keyword evidence="3" id="KW-0479">Metal-binding</keyword>
<dbReference type="GO" id="GO:0016491">
    <property type="term" value="F:oxidoreductase activity"/>
    <property type="evidence" value="ECO:0007669"/>
    <property type="project" value="UniProtKB-KW"/>
</dbReference>
<sequence length="158" mass="18164">MNNRVLLHICCAPDSTAVFEHLTHAYEVIGFFYNPNIHPQREYEKRKQEAQCVASKMGFELIVPPYRPKEWLDAVKGLEKELEGGERCAVCFQYNLRATAEKAKELRIPYFTSTLTISPHKHSQEIILIWLDIGSLLVHLGMSGQVKKSTQISMWFSP</sequence>
<comment type="caution">
    <text evidence="10">The sequence shown here is derived from an EMBL/GenBank/DDBJ whole genome shotgun (WGS) entry which is preliminary data.</text>
</comment>